<dbReference type="Gene3D" id="2.150.10.10">
    <property type="entry name" value="Serralysin-like metalloprotease, C-terminal"/>
    <property type="match status" value="5"/>
</dbReference>
<reference evidence="7 8" key="1">
    <citation type="submission" date="2021-03" db="EMBL/GenBank/DDBJ databases">
        <title>Genomic Encyclopedia of Type Strains, Phase IV (KMG-IV): sequencing the most valuable type-strain genomes for metagenomic binning, comparative biology and taxonomic classification.</title>
        <authorList>
            <person name="Goeker M."/>
        </authorList>
    </citation>
    <scope>NUCLEOTIDE SEQUENCE [LARGE SCALE GENOMIC DNA]</scope>
    <source>
        <strain evidence="7 8">DSM 26427</strain>
    </source>
</reference>
<comment type="caution">
    <text evidence="7">The sequence shown here is derived from an EMBL/GenBank/DDBJ whole genome shotgun (WGS) entry which is preliminary data.</text>
</comment>
<comment type="subcellular location">
    <subcellularLocation>
        <location evidence="2">Secreted</location>
    </subcellularLocation>
</comment>
<dbReference type="Gene3D" id="3.40.390.10">
    <property type="entry name" value="Collagenase (Catalytic Domain)"/>
    <property type="match status" value="1"/>
</dbReference>
<dbReference type="PRINTS" id="PR00313">
    <property type="entry name" value="CABNDNGRPT"/>
</dbReference>
<keyword evidence="4" id="KW-0964">Secreted</keyword>
<comment type="similarity">
    <text evidence="3">Belongs to the peptidase M10B family.</text>
</comment>
<comment type="cofactor">
    <cofactor evidence="1">
        <name>Ca(2+)</name>
        <dbReference type="ChEBI" id="CHEBI:29108"/>
    </cofactor>
</comment>
<dbReference type="InterPro" id="IPR001343">
    <property type="entry name" value="Hemolysn_Ca-bd"/>
</dbReference>
<dbReference type="RefSeq" id="WP_209846461.1">
    <property type="nucleotide sequence ID" value="NZ_JAGGJV010000001.1"/>
</dbReference>
<dbReference type="InterPro" id="IPR034033">
    <property type="entry name" value="Serralysin-like"/>
</dbReference>
<dbReference type="PANTHER" id="PTHR38340:SF1">
    <property type="entry name" value="S-LAYER PROTEIN"/>
    <property type="match status" value="1"/>
</dbReference>
<accession>A0ABS4EFL2</accession>
<dbReference type="Pfam" id="PF00353">
    <property type="entry name" value="HemolysinCabind"/>
    <property type="match status" value="8"/>
</dbReference>
<dbReference type="InterPro" id="IPR024079">
    <property type="entry name" value="MetalloPept_cat_dom_sf"/>
</dbReference>
<evidence type="ECO:0000256" key="2">
    <source>
        <dbReference type="ARBA" id="ARBA00004613"/>
    </source>
</evidence>
<dbReference type="Proteomes" id="UP000823786">
    <property type="component" value="Unassembled WGS sequence"/>
</dbReference>
<dbReference type="InterPro" id="IPR018511">
    <property type="entry name" value="Hemolysin-typ_Ca-bd_CS"/>
</dbReference>
<dbReference type="SMART" id="SM00235">
    <property type="entry name" value="ZnMc"/>
    <property type="match status" value="1"/>
</dbReference>
<keyword evidence="5" id="KW-0677">Repeat</keyword>
<gene>
    <name evidence="7" type="ORF">J2Z75_000219</name>
</gene>
<evidence type="ECO:0000256" key="3">
    <source>
        <dbReference type="ARBA" id="ARBA00009490"/>
    </source>
</evidence>
<dbReference type="SUPFAM" id="SSF55486">
    <property type="entry name" value="Metalloproteases ('zincins'), catalytic domain"/>
    <property type="match status" value="1"/>
</dbReference>
<dbReference type="EMBL" id="JAGGJV010000001">
    <property type="protein sequence ID" value="MBP1856739.1"/>
    <property type="molecule type" value="Genomic_DNA"/>
</dbReference>
<dbReference type="CDD" id="cd04277">
    <property type="entry name" value="ZnMc_serralysin_like"/>
    <property type="match status" value="1"/>
</dbReference>
<organism evidence="7 8">
    <name type="scientific">Rhizobium herbae</name>
    <dbReference type="NCBI Taxonomy" id="508661"/>
    <lineage>
        <taxon>Bacteria</taxon>
        <taxon>Pseudomonadati</taxon>
        <taxon>Pseudomonadota</taxon>
        <taxon>Alphaproteobacteria</taxon>
        <taxon>Hyphomicrobiales</taxon>
        <taxon>Rhizobiaceae</taxon>
        <taxon>Rhizobium/Agrobacterium group</taxon>
        <taxon>Rhizobium</taxon>
    </lineage>
</organism>
<evidence type="ECO:0000313" key="8">
    <source>
        <dbReference type="Proteomes" id="UP000823786"/>
    </source>
</evidence>
<dbReference type="InterPro" id="IPR050557">
    <property type="entry name" value="RTX_toxin/Mannuronan_C5-epim"/>
</dbReference>
<dbReference type="SUPFAM" id="SSF51120">
    <property type="entry name" value="beta-Roll"/>
    <property type="match status" value="5"/>
</dbReference>
<dbReference type="EC" id="3.4.24.40" evidence="7"/>
<sequence>MNVRVRTNSLLVDPAGLDQNGTTWSLALNGQASQSTSLNRLFNVAVPDWTAGWSPTKTIIAPTIGASDAIGAPDLGASPSNDAQVPEENGDASVTIAVAATGNALIDGVLSGVRWNETSITYSDTDSAADYQAGYNSDQNGNAISAQNEAFSQFTAQQMIAFHSALNQSVYTQLTGAGGFSVEGFTNLSITYNGAGTSNSTIRAANSGDAGTAYAFYPNNNVYGGDTFFGNTYDGTSNSLKNPIAGNYAWHTMIHELGHSLGLKHGHELGGPGNTAVPAAYNSVEFTVMTYSTYIGDVTGGYDYETFGAPQTYMMIDILALQTMYGADFTINSGNTVYTWDPTNGNSYVDGVLAIDPGANRIFSTIWDGDGIDTYDLSNYTTNLRLDLRPGENSTFSAAQLAFLGGGPNGGFARGNVFNAFQFGGDARSLIENANGGSGNDTITGNNANNTLNGNGGNDTLLTGTGIDVINGGDGDDWIEGGFSKDTVNGGNGNDTFYVREGEFGDDTDGGTGNDVLDLSNHTTRGAIVNLGANTYDFSPTFGGPYSIVNVENVRGTQLADTITGDALANAIDGNGGNDSLLGGAGNDSIDGGDGNDTIQGGDGDDVIIGGSGVDLMYGNAGNDTFRIFAGWTGGIGEAVFGGAGYDSFDTSGVLLDATINLQDGTFTYLPGGAGPISLSSIEKAVTGGGTDDLTGSAEANALLAGAGDDKLYGLAGNDTLGGGDGNDRMDGGAGADYLSGGTGSDTADYSSSSIGLGVSLYNPAVNTGDAAGDTYNSVENLTGSDFDDGLNGTLSANIIRGGDGNDTLKGYDGIDTLYGDGGNDILIGGEDGDALLGGAGSDTASYKGATAGVTASMANTAINTGDALGDTYTSIENITGSDFDDLVYGNSSANIVNGGAGNDILKGYAGNDTLTGGAGNDQFNFNTALNAATNLDIITDFNVAADTILLDNAIFTAIGALGTLAAAAFRANTTGLAGDATDRIIYETDTGDLLYDSDGTGAGAGVQFARLTAGLALSNLDFIVV</sequence>
<evidence type="ECO:0000256" key="4">
    <source>
        <dbReference type="ARBA" id="ARBA00022525"/>
    </source>
</evidence>
<evidence type="ECO:0000256" key="5">
    <source>
        <dbReference type="ARBA" id="ARBA00022737"/>
    </source>
</evidence>
<feature type="domain" description="Peptidase metallopeptidase" evidence="6">
    <location>
        <begin position="111"/>
        <end position="306"/>
    </location>
</feature>
<evidence type="ECO:0000259" key="6">
    <source>
        <dbReference type="SMART" id="SM00235"/>
    </source>
</evidence>
<name>A0ABS4EFL2_9HYPH</name>
<evidence type="ECO:0000256" key="1">
    <source>
        <dbReference type="ARBA" id="ARBA00001913"/>
    </source>
</evidence>
<dbReference type="Pfam" id="PF08548">
    <property type="entry name" value="Peptidase_M10_C"/>
    <property type="match status" value="2"/>
</dbReference>
<keyword evidence="8" id="KW-1185">Reference proteome</keyword>
<evidence type="ECO:0000313" key="7">
    <source>
        <dbReference type="EMBL" id="MBP1856739.1"/>
    </source>
</evidence>
<dbReference type="PANTHER" id="PTHR38340">
    <property type="entry name" value="S-LAYER PROTEIN"/>
    <property type="match status" value="1"/>
</dbReference>
<dbReference type="InterPro" id="IPR006026">
    <property type="entry name" value="Peptidase_Metallo"/>
</dbReference>
<keyword evidence="7" id="KW-0378">Hydrolase</keyword>
<proteinExistence type="inferred from homology"/>
<dbReference type="InterPro" id="IPR013858">
    <property type="entry name" value="Peptidase_M10B_C"/>
</dbReference>
<protein>
    <submittedName>
        <fullName evidence="7">Serralysin</fullName>
        <ecNumber evidence="7">3.4.24.40</ecNumber>
    </submittedName>
</protein>
<dbReference type="PROSITE" id="PS00330">
    <property type="entry name" value="HEMOLYSIN_CALCIUM"/>
    <property type="match status" value="7"/>
</dbReference>
<dbReference type="GO" id="GO:0016787">
    <property type="term" value="F:hydrolase activity"/>
    <property type="evidence" value="ECO:0007669"/>
    <property type="project" value="UniProtKB-KW"/>
</dbReference>
<dbReference type="InterPro" id="IPR011049">
    <property type="entry name" value="Serralysin-like_metalloprot_C"/>
</dbReference>